<reference evidence="6 7" key="1">
    <citation type="submission" date="2017-04" db="EMBL/GenBank/DDBJ databases">
        <authorList>
            <person name="Afonso C.L."/>
            <person name="Miller P.J."/>
            <person name="Scott M.A."/>
            <person name="Spackman E."/>
            <person name="Goraichik I."/>
            <person name="Dimitrov K.M."/>
            <person name="Suarez D.L."/>
            <person name="Swayne D.E."/>
        </authorList>
    </citation>
    <scope>NUCLEOTIDE SEQUENCE [LARGE SCALE GENOMIC DNA]</scope>
    <source>
        <strain evidence="6 7">N3/975</strain>
    </source>
</reference>
<evidence type="ECO:0000256" key="1">
    <source>
        <dbReference type="ARBA" id="ARBA00022485"/>
    </source>
</evidence>
<dbReference type="Pfam" id="PF12831">
    <property type="entry name" value="FAD_oxidored"/>
    <property type="match status" value="1"/>
</dbReference>
<sequence length="483" mass="54549">MNILKVSFRSITALLIAALIVQWIVPYPQAKTVQAPASCGSGCIRYDIVVIGSEIQGVLLAREAMKHGLDVVILDPRSKLGGELVLGQMHFLDEPNDKNKKSLVQGDIKELFDGFKKGSIRKASEFNKYYDKMIKGIPIKSGIEIQSVKTVAVKGEKSLQSLTYQMNGRSHQVQAGYWVENTDFNALTGKLDAKRIPGIESLYQGSGHDPDHMAATLMLRFKKVDWRKLHQAILNDYPLTNVQKKYGPNTYVDWNIATGLSNIMMKYKPRDPQLVLRGMNTLDQGHGEVIMNALLIYDVDPADKKSVQNAINKGRAEAPYVLEYMRKNIPGFSKAELNGYPEYLYIRDYNRFETEYVMEYEDVKNSRMFWDNVSIGGYSIDLQATTRIPKGIGFGKTDRYGMPLRSFELKSYENVLVIGKNVGASIKAYGTARIMPNTALAAQTMGIILGREMKDKRLKDLTKDDFLRIHAYLKKDYNIVLDK</sequence>
<evidence type="ECO:0000313" key="7">
    <source>
        <dbReference type="Proteomes" id="UP000192940"/>
    </source>
</evidence>
<keyword evidence="2" id="KW-0479">Metal-binding</keyword>
<dbReference type="STRING" id="1313296.SAMN05661091_0111"/>
<proteinExistence type="predicted"/>
<dbReference type="SUPFAM" id="SSF51905">
    <property type="entry name" value="FAD/NAD(P)-binding domain"/>
    <property type="match status" value="1"/>
</dbReference>
<dbReference type="EMBL" id="LT840184">
    <property type="protein sequence ID" value="SMF64856.1"/>
    <property type="molecule type" value="Genomic_DNA"/>
</dbReference>
<dbReference type="GO" id="GO:0046872">
    <property type="term" value="F:metal ion binding"/>
    <property type="evidence" value="ECO:0007669"/>
    <property type="project" value="UniProtKB-KW"/>
</dbReference>
<keyword evidence="1" id="KW-0004">4Fe-4S</keyword>
<evidence type="ECO:0000256" key="3">
    <source>
        <dbReference type="ARBA" id="ARBA00023002"/>
    </source>
</evidence>
<dbReference type="InterPro" id="IPR039650">
    <property type="entry name" value="HdrA-like"/>
</dbReference>
<name>A0A1X7G6S1_9BACL</name>
<dbReference type="PANTHER" id="PTHR43498">
    <property type="entry name" value="FERREDOXIN:COB-COM HETERODISULFIDE REDUCTASE SUBUNIT A"/>
    <property type="match status" value="1"/>
</dbReference>
<keyword evidence="4" id="KW-0408">Iron</keyword>
<keyword evidence="3" id="KW-0560">Oxidoreductase</keyword>
<dbReference type="AlphaFoldDB" id="A0A1X7G6S1"/>
<gene>
    <name evidence="6" type="ORF">SAMN05661091_0111</name>
</gene>
<dbReference type="InterPro" id="IPR036188">
    <property type="entry name" value="FAD/NAD-bd_sf"/>
</dbReference>
<organism evidence="6 7">
    <name type="scientific">Paenibacillus uliginis N3/975</name>
    <dbReference type="NCBI Taxonomy" id="1313296"/>
    <lineage>
        <taxon>Bacteria</taxon>
        <taxon>Bacillati</taxon>
        <taxon>Bacillota</taxon>
        <taxon>Bacilli</taxon>
        <taxon>Bacillales</taxon>
        <taxon>Paenibacillaceae</taxon>
        <taxon>Paenibacillus</taxon>
    </lineage>
</organism>
<evidence type="ECO:0000256" key="2">
    <source>
        <dbReference type="ARBA" id="ARBA00022723"/>
    </source>
</evidence>
<dbReference type="PANTHER" id="PTHR43498:SF1">
    <property type="entry name" value="COB--COM HETERODISULFIDE REDUCTASE IRON-SULFUR SUBUNIT A"/>
    <property type="match status" value="1"/>
</dbReference>
<dbReference type="GO" id="GO:0051539">
    <property type="term" value="F:4 iron, 4 sulfur cluster binding"/>
    <property type="evidence" value="ECO:0007669"/>
    <property type="project" value="UniProtKB-KW"/>
</dbReference>
<dbReference type="Gene3D" id="3.50.50.60">
    <property type="entry name" value="FAD/NAD(P)-binding domain"/>
    <property type="match status" value="1"/>
</dbReference>
<evidence type="ECO:0000313" key="6">
    <source>
        <dbReference type="EMBL" id="SMF64856.1"/>
    </source>
</evidence>
<keyword evidence="5" id="KW-0411">Iron-sulfur</keyword>
<keyword evidence="7" id="KW-1185">Reference proteome</keyword>
<protein>
    <submittedName>
        <fullName evidence="6">FAD dependent oxidoreductase</fullName>
    </submittedName>
</protein>
<dbReference type="RefSeq" id="WP_208917206.1">
    <property type="nucleotide sequence ID" value="NZ_LT840184.1"/>
</dbReference>
<dbReference type="Proteomes" id="UP000192940">
    <property type="component" value="Chromosome I"/>
</dbReference>
<dbReference type="GO" id="GO:0016491">
    <property type="term" value="F:oxidoreductase activity"/>
    <property type="evidence" value="ECO:0007669"/>
    <property type="project" value="UniProtKB-KW"/>
</dbReference>
<accession>A0A1X7G6S1</accession>
<evidence type="ECO:0000256" key="4">
    <source>
        <dbReference type="ARBA" id="ARBA00023004"/>
    </source>
</evidence>
<evidence type="ECO:0000256" key="5">
    <source>
        <dbReference type="ARBA" id="ARBA00023014"/>
    </source>
</evidence>